<dbReference type="OrthoDB" id="6276190at2759"/>
<dbReference type="PROSITE" id="PS00518">
    <property type="entry name" value="ZF_RING_1"/>
    <property type="match status" value="1"/>
</dbReference>
<keyword evidence="2 4" id="KW-0863">Zinc-finger</keyword>
<accession>R7TKT1</accession>
<dbReference type="CDD" id="cd00063">
    <property type="entry name" value="FN3"/>
    <property type="match status" value="1"/>
</dbReference>
<dbReference type="Gene3D" id="3.30.160.60">
    <property type="entry name" value="Classic Zinc Finger"/>
    <property type="match status" value="1"/>
</dbReference>
<evidence type="ECO:0000256" key="2">
    <source>
        <dbReference type="ARBA" id="ARBA00022771"/>
    </source>
</evidence>
<proteinExistence type="predicted"/>
<evidence type="ECO:0000313" key="10">
    <source>
        <dbReference type="EMBL" id="ELT94413.1"/>
    </source>
</evidence>
<keyword evidence="6" id="KW-0472">Membrane</keyword>
<dbReference type="HOGENOM" id="CLU_528124_0_0_1"/>
<dbReference type="InterPro" id="IPR013783">
    <property type="entry name" value="Ig-like_fold"/>
</dbReference>
<dbReference type="InterPro" id="IPR013083">
    <property type="entry name" value="Znf_RING/FYVE/PHD"/>
</dbReference>
<gene>
    <name evidence="10" type="ORF">CAPTEDRAFT_222732</name>
</gene>
<keyword evidence="5" id="KW-0175">Coiled coil</keyword>
<dbReference type="EnsemblMetazoa" id="CapteT222732">
    <property type="protein sequence ID" value="CapteP222732"/>
    <property type="gene ID" value="CapteG222732"/>
</dbReference>
<evidence type="ECO:0000256" key="6">
    <source>
        <dbReference type="SAM" id="Phobius"/>
    </source>
</evidence>
<dbReference type="Gene3D" id="3.30.40.10">
    <property type="entry name" value="Zinc/RING finger domain, C3HC4 (zinc finger)"/>
    <property type="match status" value="1"/>
</dbReference>
<keyword evidence="1" id="KW-0479">Metal-binding</keyword>
<feature type="domain" description="RING-type" evidence="7">
    <location>
        <begin position="109"/>
        <end position="150"/>
    </location>
</feature>
<dbReference type="InterPro" id="IPR001841">
    <property type="entry name" value="Znf_RING"/>
</dbReference>
<evidence type="ECO:0000256" key="5">
    <source>
        <dbReference type="SAM" id="Coils"/>
    </source>
</evidence>
<feature type="coiled-coil region" evidence="5">
    <location>
        <begin position="255"/>
        <end position="286"/>
    </location>
</feature>
<dbReference type="EMBL" id="AMQN01012301">
    <property type="status" value="NOT_ANNOTATED_CDS"/>
    <property type="molecule type" value="Genomic_DNA"/>
</dbReference>
<dbReference type="EMBL" id="KB309435">
    <property type="protein sequence ID" value="ELT94413.1"/>
    <property type="molecule type" value="Genomic_DNA"/>
</dbReference>
<dbReference type="InterPro" id="IPR017907">
    <property type="entry name" value="Znf_RING_CS"/>
</dbReference>
<keyword evidence="6" id="KW-1133">Transmembrane helix</keyword>
<protein>
    <recommendedName>
        <fullName evidence="13">RING-type domain-containing protein</fullName>
    </recommendedName>
</protein>
<dbReference type="Gene3D" id="2.60.40.10">
    <property type="entry name" value="Immunoglobulins"/>
    <property type="match status" value="1"/>
</dbReference>
<dbReference type="InterPro" id="IPR000315">
    <property type="entry name" value="Znf_B-box"/>
</dbReference>
<dbReference type="Pfam" id="PF00643">
    <property type="entry name" value="zf-B_box"/>
    <property type="match status" value="1"/>
</dbReference>
<dbReference type="STRING" id="283909.R7TKT1"/>
<feature type="transmembrane region" description="Helical" evidence="6">
    <location>
        <begin position="55"/>
        <end position="74"/>
    </location>
</feature>
<dbReference type="OMA" id="QDITRCK"/>
<dbReference type="SMART" id="SM00184">
    <property type="entry name" value="RING"/>
    <property type="match status" value="1"/>
</dbReference>
<reference evidence="12" key="1">
    <citation type="submission" date="2012-12" db="EMBL/GenBank/DDBJ databases">
        <authorList>
            <person name="Hellsten U."/>
            <person name="Grimwood J."/>
            <person name="Chapman J.A."/>
            <person name="Shapiro H."/>
            <person name="Aerts A."/>
            <person name="Otillar R.P."/>
            <person name="Terry A.Y."/>
            <person name="Boore J.L."/>
            <person name="Simakov O."/>
            <person name="Marletaz F."/>
            <person name="Cho S.-J."/>
            <person name="Edsinger-Gonzales E."/>
            <person name="Havlak P."/>
            <person name="Kuo D.-H."/>
            <person name="Larsson T."/>
            <person name="Lv J."/>
            <person name="Arendt D."/>
            <person name="Savage R."/>
            <person name="Osoegawa K."/>
            <person name="de Jong P."/>
            <person name="Lindberg D.R."/>
            <person name="Seaver E.C."/>
            <person name="Weisblat D.A."/>
            <person name="Putnam N.H."/>
            <person name="Grigoriev I.V."/>
            <person name="Rokhsar D.S."/>
        </authorList>
    </citation>
    <scope>NUCLEOTIDE SEQUENCE</scope>
    <source>
        <strain evidence="12">I ESC-2004</strain>
    </source>
</reference>
<dbReference type="InterPro" id="IPR027370">
    <property type="entry name" value="Znf-RING_euk"/>
</dbReference>
<dbReference type="InterPro" id="IPR047153">
    <property type="entry name" value="TRIM45/56/19-like"/>
</dbReference>
<evidence type="ECO:0000259" key="7">
    <source>
        <dbReference type="PROSITE" id="PS50089"/>
    </source>
</evidence>
<dbReference type="PANTHER" id="PTHR25462:SF306">
    <property type="entry name" value="TRIPARTITE MOTIF CONTAINING 9"/>
    <property type="match status" value="1"/>
</dbReference>
<name>R7TKT1_CAPTE</name>
<evidence type="ECO:0000313" key="11">
    <source>
        <dbReference type="EnsemblMetazoa" id="CapteP222732"/>
    </source>
</evidence>
<evidence type="ECO:0000259" key="8">
    <source>
        <dbReference type="PROSITE" id="PS50119"/>
    </source>
</evidence>
<evidence type="ECO:0000259" key="9">
    <source>
        <dbReference type="PROSITE" id="PS50853"/>
    </source>
</evidence>
<dbReference type="GO" id="GO:0008270">
    <property type="term" value="F:zinc ion binding"/>
    <property type="evidence" value="ECO:0007669"/>
    <property type="project" value="UniProtKB-KW"/>
</dbReference>
<dbReference type="PROSITE" id="PS50119">
    <property type="entry name" value="ZF_BBOX"/>
    <property type="match status" value="1"/>
</dbReference>
<dbReference type="SUPFAM" id="SSF57845">
    <property type="entry name" value="B-box zinc-binding domain"/>
    <property type="match status" value="1"/>
</dbReference>
<keyword evidence="12" id="KW-1185">Reference proteome</keyword>
<evidence type="ECO:0000256" key="3">
    <source>
        <dbReference type="ARBA" id="ARBA00022833"/>
    </source>
</evidence>
<sequence length="516" mass="58838">MSWISKMYARSVQSARKQNRDISQNGTIRSNQLTTGDWLIAHRTWAYVFDQNSRIALGIPTLHIIYVAFGIVALTPQRKIQRALNAIHNKPNTHKTRLRLYSNYREMECPVCFEVYKSPLLLPGCGHTICSNCAELLVTEGNFLRCPECRLIYQLRRGVKSLPKNVALQRTIDEQMQINSRRVSMCGEHPDDAISLYCKTCEKAICLKCYFTGTLRKGDTMHSGHQVQTTEDAFSKEKRLLEETCRQCNDSQKTDKAYIEELEGVEDKLKVLMEEKLTEIEKSKNEAISKVKQTANKLKFTLRGSVARDQEYLRMTLASARERLVKMEEVVTEATSMLQNAPEKPEVSTLKEVREKLDEIKNGGCRSTDCLSDVTPFMSVLRFDTSLDPCLRDPNMALSYQTEKPRAPAIDLNRCVVSEQKAFVTIRCEEKIRVNSLTVFYQMASTKDDVDKSWNSVEISELPQKGIMTTLLTDLESNSMYRVYAIAHNKHGESERSEEAWLHTGIAHAPEEVPVA</sequence>
<evidence type="ECO:0008006" key="13">
    <source>
        <dbReference type="Google" id="ProtNLM"/>
    </source>
</evidence>
<dbReference type="GO" id="GO:0061630">
    <property type="term" value="F:ubiquitin protein ligase activity"/>
    <property type="evidence" value="ECO:0007669"/>
    <property type="project" value="TreeGrafter"/>
</dbReference>
<dbReference type="AlphaFoldDB" id="R7TKT1"/>
<dbReference type="PROSITE" id="PS50089">
    <property type="entry name" value="ZF_RING_2"/>
    <property type="match status" value="1"/>
</dbReference>
<dbReference type="CDD" id="cd19764">
    <property type="entry name" value="Bbox2_TRIM9-like"/>
    <property type="match status" value="1"/>
</dbReference>
<dbReference type="SUPFAM" id="SSF57850">
    <property type="entry name" value="RING/U-box"/>
    <property type="match status" value="1"/>
</dbReference>
<dbReference type="PROSITE" id="PS50853">
    <property type="entry name" value="FN3"/>
    <property type="match status" value="1"/>
</dbReference>
<evidence type="ECO:0000313" key="12">
    <source>
        <dbReference type="Proteomes" id="UP000014760"/>
    </source>
</evidence>
<evidence type="ECO:0000256" key="4">
    <source>
        <dbReference type="PROSITE-ProRule" id="PRU00024"/>
    </source>
</evidence>
<reference evidence="10 12" key="2">
    <citation type="journal article" date="2013" name="Nature">
        <title>Insights into bilaterian evolution from three spiralian genomes.</title>
        <authorList>
            <person name="Simakov O."/>
            <person name="Marletaz F."/>
            <person name="Cho S.J."/>
            <person name="Edsinger-Gonzales E."/>
            <person name="Havlak P."/>
            <person name="Hellsten U."/>
            <person name="Kuo D.H."/>
            <person name="Larsson T."/>
            <person name="Lv J."/>
            <person name="Arendt D."/>
            <person name="Savage R."/>
            <person name="Osoegawa K."/>
            <person name="de Jong P."/>
            <person name="Grimwood J."/>
            <person name="Chapman J.A."/>
            <person name="Shapiro H."/>
            <person name="Aerts A."/>
            <person name="Otillar R.P."/>
            <person name="Terry A.Y."/>
            <person name="Boore J.L."/>
            <person name="Grigoriev I.V."/>
            <person name="Lindberg D.R."/>
            <person name="Seaver E.C."/>
            <person name="Weisblat D.A."/>
            <person name="Putnam N.H."/>
            <person name="Rokhsar D.S."/>
        </authorList>
    </citation>
    <scope>NUCLEOTIDE SEQUENCE</scope>
    <source>
        <strain evidence="10 12">I ESC-2004</strain>
    </source>
</reference>
<feature type="domain" description="Fibronectin type-III" evidence="9">
    <location>
        <begin position="408"/>
        <end position="507"/>
    </location>
</feature>
<reference evidence="11" key="3">
    <citation type="submission" date="2015-06" db="UniProtKB">
        <authorList>
            <consortium name="EnsemblMetazoa"/>
        </authorList>
    </citation>
    <scope>IDENTIFICATION</scope>
</reference>
<keyword evidence="6" id="KW-0812">Transmembrane</keyword>
<dbReference type="Proteomes" id="UP000014760">
    <property type="component" value="Unassembled WGS sequence"/>
</dbReference>
<dbReference type="Pfam" id="PF13445">
    <property type="entry name" value="zf-RING_UBOX"/>
    <property type="match status" value="1"/>
</dbReference>
<feature type="domain" description="B box-type" evidence="8">
    <location>
        <begin position="181"/>
        <end position="230"/>
    </location>
</feature>
<dbReference type="SUPFAM" id="SSF49265">
    <property type="entry name" value="Fibronectin type III"/>
    <property type="match status" value="1"/>
</dbReference>
<evidence type="ECO:0000256" key="1">
    <source>
        <dbReference type="ARBA" id="ARBA00022723"/>
    </source>
</evidence>
<dbReference type="InterPro" id="IPR003961">
    <property type="entry name" value="FN3_dom"/>
</dbReference>
<keyword evidence="3" id="KW-0862">Zinc</keyword>
<dbReference type="InterPro" id="IPR036116">
    <property type="entry name" value="FN3_sf"/>
</dbReference>
<organism evidence="10">
    <name type="scientific">Capitella teleta</name>
    <name type="common">Polychaete worm</name>
    <dbReference type="NCBI Taxonomy" id="283909"/>
    <lineage>
        <taxon>Eukaryota</taxon>
        <taxon>Metazoa</taxon>
        <taxon>Spiralia</taxon>
        <taxon>Lophotrochozoa</taxon>
        <taxon>Annelida</taxon>
        <taxon>Polychaeta</taxon>
        <taxon>Sedentaria</taxon>
        <taxon>Scolecida</taxon>
        <taxon>Capitellidae</taxon>
        <taxon>Capitella</taxon>
    </lineage>
</organism>
<dbReference type="PANTHER" id="PTHR25462">
    <property type="entry name" value="BONUS, ISOFORM C-RELATED"/>
    <property type="match status" value="1"/>
</dbReference>